<name>A0A5B7J412_PORTR</name>
<evidence type="ECO:0000313" key="2">
    <source>
        <dbReference type="EMBL" id="MPC89409.1"/>
    </source>
</evidence>
<evidence type="ECO:0000256" key="1">
    <source>
        <dbReference type="SAM" id="Phobius"/>
    </source>
</evidence>
<accession>A0A5B7J412</accession>
<keyword evidence="1" id="KW-0812">Transmembrane</keyword>
<sequence>MGRATQHYEGKTGLDSERWRACPTVPLAYPAAPLQLADGSRKPAAVCPPRPSPIWLSYVIPPPPIPTAPTSPDPPPPPPPPPPFLRWFQGLLALSFPSLIYSLYFFIFLFFFLLPSFRLSFSSSLQSHFFFFQDL</sequence>
<reference evidence="2 3" key="1">
    <citation type="submission" date="2019-05" db="EMBL/GenBank/DDBJ databases">
        <title>Another draft genome of Portunus trituberculatus and its Hox gene families provides insights of decapod evolution.</title>
        <authorList>
            <person name="Jeong J.-H."/>
            <person name="Song I."/>
            <person name="Kim S."/>
            <person name="Choi T."/>
            <person name="Kim D."/>
            <person name="Ryu S."/>
            <person name="Kim W."/>
        </authorList>
    </citation>
    <scope>NUCLEOTIDE SEQUENCE [LARGE SCALE GENOMIC DNA]</scope>
    <source>
        <tissue evidence="2">Muscle</tissue>
    </source>
</reference>
<organism evidence="2 3">
    <name type="scientific">Portunus trituberculatus</name>
    <name type="common">Swimming crab</name>
    <name type="synonym">Neptunus trituberculatus</name>
    <dbReference type="NCBI Taxonomy" id="210409"/>
    <lineage>
        <taxon>Eukaryota</taxon>
        <taxon>Metazoa</taxon>
        <taxon>Ecdysozoa</taxon>
        <taxon>Arthropoda</taxon>
        <taxon>Crustacea</taxon>
        <taxon>Multicrustacea</taxon>
        <taxon>Malacostraca</taxon>
        <taxon>Eumalacostraca</taxon>
        <taxon>Eucarida</taxon>
        <taxon>Decapoda</taxon>
        <taxon>Pleocyemata</taxon>
        <taxon>Brachyura</taxon>
        <taxon>Eubrachyura</taxon>
        <taxon>Portunoidea</taxon>
        <taxon>Portunidae</taxon>
        <taxon>Portuninae</taxon>
        <taxon>Portunus</taxon>
    </lineage>
</organism>
<keyword evidence="1" id="KW-0472">Membrane</keyword>
<dbReference type="Proteomes" id="UP000324222">
    <property type="component" value="Unassembled WGS sequence"/>
</dbReference>
<dbReference type="EMBL" id="VSRR010080934">
    <property type="protein sequence ID" value="MPC89409.1"/>
    <property type="molecule type" value="Genomic_DNA"/>
</dbReference>
<keyword evidence="3" id="KW-1185">Reference proteome</keyword>
<feature type="transmembrane region" description="Helical" evidence="1">
    <location>
        <begin position="87"/>
        <end position="114"/>
    </location>
</feature>
<evidence type="ECO:0000313" key="3">
    <source>
        <dbReference type="Proteomes" id="UP000324222"/>
    </source>
</evidence>
<keyword evidence="1" id="KW-1133">Transmembrane helix</keyword>
<proteinExistence type="predicted"/>
<dbReference type="AlphaFoldDB" id="A0A5B7J412"/>
<protein>
    <submittedName>
        <fullName evidence="2">Uncharacterized protein</fullName>
    </submittedName>
</protein>
<gene>
    <name evidence="2" type="ORF">E2C01_084354</name>
</gene>
<comment type="caution">
    <text evidence="2">The sequence shown here is derived from an EMBL/GenBank/DDBJ whole genome shotgun (WGS) entry which is preliminary data.</text>
</comment>